<sequence length="40" mass="4074">MSYPVRLSVFAMNSSLKITACAAVLVSLTVVGTTAVSTAL</sequence>
<protein>
    <submittedName>
        <fullName evidence="1">Uncharacterized protein</fullName>
    </submittedName>
</protein>
<evidence type="ECO:0000313" key="2">
    <source>
        <dbReference type="EMBL" id="KAE9163019.1"/>
    </source>
</evidence>
<dbReference type="Proteomes" id="UP000476176">
    <property type="component" value="Unassembled WGS sequence"/>
</dbReference>
<dbReference type="AlphaFoldDB" id="A0A6A3PZK0"/>
<proteinExistence type="predicted"/>
<reference evidence="4 5" key="1">
    <citation type="submission" date="2018-08" db="EMBL/GenBank/DDBJ databases">
        <title>Genomic investigation of the strawberry pathogen Phytophthora fragariae indicates pathogenicity is determined by transcriptional variation in three key races.</title>
        <authorList>
            <person name="Adams T.M."/>
            <person name="Armitage A.D."/>
            <person name="Sobczyk M.K."/>
            <person name="Bates H.J."/>
            <person name="Dunwell J.M."/>
            <person name="Nellist C.F."/>
            <person name="Harrison R.J."/>
        </authorList>
    </citation>
    <scope>NUCLEOTIDE SEQUENCE [LARGE SCALE GENOMIC DNA]</scope>
    <source>
        <strain evidence="3 6">BC-23</strain>
        <strain evidence="2 4">NOV-27</strain>
        <strain evidence="1 5">NOV-5</strain>
    </source>
</reference>
<comment type="caution">
    <text evidence="1">The sequence shown here is derived from an EMBL/GenBank/DDBJ whole genome shotgun (WGS) entry which is preliminary data.</text>
</comment>
<dbReference type="EMBL" id="QXGA01005774">
    <property type="protein sequence ID" value="KAE9065739.1"/>
    <property type="molecule type" value="Genomic_DNA"/>
</dbReference>
<evidence type="ECO:0000313" key="5">
    <source>
        <dbReference type="Proteomes" id="UP000440732"/>
    </source>
</evidence>
<evidence type="ECO:0000313" key="4">
    <source>
        <dbReference type="Proteomes" id="UP000433483"/>
    </source>
</evidence>
<evidence type="ECO:0000313" key="6">
    <source>
        <dbReference type="Proteomes" id="UP000476176"/>
    </source>
</evidence>
<dbReference type="Proteomes" id="UP000433483">
    <property type="component" value="Unassembled WGS sequence"/>
</dbReference>
<organism evidence="1 5">
    <name type="scientific">Phytophthora fragariae</name>
    <dbReference type="NCBI Taxonomy" id="53985"/>
    <lineage>
        <taxon>Eukaryota</taxon>
        <taxon>Sar</taxon>
        <taxon>Stramenopiles</taxon>
        <taxon>Oomycota</taxon>
        <taxon>Peronosporomycetes</taxon>
        <taxon>Peronosporales</taxon>
        <taxon>Peronosporaceae</taxon>
        <taxon>Phytophthora</taxon>
    </lineage>
</organism>
<name>A0A6A3PZK0_9STRA</name>
<evidence type="ECO:0000313" key="1">
    <source>
        <dbReference type="EMBL" id="KAE9065739.1"/>
    </source>
</evidence>
<gene>
    <name evidence="3" type="ORF">PF004_g30241</name>
    <name evidence="2" type="ORF">PF005_g30615</name>
    <name evidence="1" type="ORF">PF006_g30392</name>
</gene>
<dbReference type="EMBL" id="QXGB01005465">
    <property type="protein sequence ID" value="KAE9163019.1"/>
    <property type="molecule type" value="Genomic_DNA"/>
</dbReference>
<evidence type="ECO:0000313" key="3">
    <source>
        <dbReference type="EMBL" id="KAE9163160.1"/>
    </source>
</evidence>
<dbReference type="EMBL" id="QXGC01006158">
    <property type="protein sequence ID" value="KAE9163160.1"/>
    <property type="molecule type" value="Genomic_DNA"/>
</dbReference>
<dbReference type="Proteomes" id="UP000440732">
    <property type="component" value="Unassembled WGS sequence"/>
</dbReference>
<keyword evidence="4" id="KW-1185">Reference proteome</keyword>
<accession>A0A6A3PZK0</accession>